<dbReference type="SUPFAM" id="SSF52540">
    <property type="entry name" value="P-loop containing nucleoside triphosphate hydrolases"/>
    <property type="match status" value="1"/>
</dbReference>
<dbReference type="InterPro" id="IPR039421">
    <property type="entry name" value="Type_1_exporter"/>
</dbReference>
<proteinExistence type="inferred from homology"/>
<keyword evidence="2" id="KW-1003">Cell membrane</keyword>
<dbReference type="RefSeq" id="WP_046202666.1">
    <property type="nucleotide sequence ID" value="NZ_JAFFSY010000001.1"/>
</dbReference>
<dbReference type="PROSITE" id="PS50929">
    <property type="entry name" value="ABC_TM1F"/>
    <property type="match status" value="1"/>
</dbReference>
<keyword evidence="8 11" id="KW-0472">Membrane</keyword>
<dbReference type="Gene3D" id="3.40.50.300">
    <property type="entry name" value="P-loop containing nucleotide triphosphate hydrolases"/>
    <property type="match status" value="1"/>
</dbReference>
<dbReference type="InterPro" id="IPR017871">
    <property type="entry name" value="ABC_transporter-like_CS"/>
</dbReference>
<dbReference type="GO" id="GO:0005524">
    <property type="term" value="F:ATP binding"/>
    <property type="evidence" value="ECO:0007669"/>
    <property type="project" value="UniProtKB-KW"/>
</dbReference>
<evidence type="ECO:0000256" key="10">
    <source>
        <dbReference type="SAM" id="MobiDB-lite"/>
    </source>
</evidence>
<dbReference type="Pfam" id="PF00005">
    <property type="entry name" value="ABC_tran"/>
    <property type="match status" value="1"/>
</dbReference>
<dbReference type="SUPFAM" id="SSF90123">
    <property type="entry name" value="ABC transporter transmembrane region"/>
    <property type="match status" value="1"/>
</dbReference>
<organism evidence="14 15">
    <name type="scientific">Corynebacterium parakroppenstedtii</name>
    <dbReference type="NCBI Taxonomy" id="2828363"/>
    <lineage>
        <taxon>Bacteria</taxon>
        <taxon>Bacillati</taxon>
        <taxon>Actinomycetota</taxon>
        <taxon>Actinomycetes</taxon>
        <taxon>Mycobacteriales</taxon>
        <taxon>Corynebacteriaceae</taxon>
        <taxon>Corynebacterium</taxon>
    </lineage>
</organism>
<dbReference type="SMART" id="SM00382">
    <property type="entry name" value="AAA"/>
    <property type="match status" value="1"/>
</dbReference>
<keyword evidence="4" id="KW-0547">Nucleotide-binding</keyword>
<evidence type="ECO:0000313" key="15">
    <source>
        <dbReference type="Proteomes" id="UP001200604"/>
    </source>
</evidence>
<evidence type="ECO:0000256" key="3">
    <source>
        <dbReference type="ARBA" id="ARBA00022692"/>
    </source>
</evidence>
<sequence length="617" mass="66264">MTSVTANKSTPSTSPQSAPTVDAESYSDKRKASQAALKQLIKPVQSRLLVCRILAFASCIVAVAPYVALTHIGDLLLNDGSHDDIKRSAIILVYAFLTQAFLYTLALAISHFADLRLRDRIQSDMVKTLARAPLSWFSDTSTGKVRKAINDDVKQVHTLIAHAPVEQTAAVAGPLVLLAYAFIVDWRLGLLSIATFPIYGALQALTMRGMGTKTAEMDDKLGDISSAAVELTEGIYVVKNFGRTGETHARFTQACKDFASFYWEWCGPLIRASALSLSFISVSTLMAINVGFGLLMASTGWVTVPEVLTCSLIALILPRTIEVLGSTAWAYQQAGNAALRLKGVLDTEQIPYPEERNPEDNASSSAGIQASGTNGNQDIVFSDVSFAYSTADGKVDALRDINLRLRPNTVTALVGPSGSGKSTLATMLARFRDPDSGTITIGGTPLTELTERKLYSTVSFVLQNPYLQDLPIRDIISLPRPDASDEAIREAARQANILDDIEALPHGFDTTLGGQTDFSGGQKQRLAIARALLADAPVLVLDEATTATDPDCEADIQRALAQLARGRTVLAIGHHAESVAGADHICVMEHGRIVAQGTADELAEQPFWKHLTQGVAQ</sequence>
<name>A0ABS9HIX8_9CORY</name>
<feature type="domain" description="ABC transmembrane type-1" evidence="13">
    <location>
        <begin position="53"/>
        <end position="333"/>
    </location>
</feature>
<keyword evidence="15" id="KW-1185">Reference proteome</keyword>
<evidence type="ECO:0000256" key="8">
    <source>
        <dbReference type="ARBA" id="ARBA00023136"/>
    </source>
</evidence>
<accession>A0ABS9HIX8</accession>
<evidence type="ECO:0000256" key="1">
    <source>
        <dbReference type="ARBA" id="ARBA00004429"/>
    </source>
</evidence>
<dbReference type="InterPro" id="IPR003439">
    <property type="entry name" value="ABC_transporter-like_ATP-bd"/>
</dbReference>
<evidence type="ECO:0000256" key="11">
    <source>
        <dbReference type="SAM" id="Phobius"/>
    </source>
</evidence>
<comment type="subcellular location">
    <subcellularLocation>
        <location evidence="1">Cell inner membrane</location>
        <topology evidence="1">Multi-pass membrane protein</topology>
    </subcellularLocation>
</comment>
<dbReference type="PANTHER" id="PTHR24221:SF654">
    <property type="entry name" value="ATP-BINDING CASSETTE SUB-FAMILY B MEMBER 6"/>
    <property type="match status" value="1"/>
</dbReference>
<comment type="similarity">
    <text evidence="9">Belongs to the ABC transporter superfamily. Siderophore-Fe(3+) uptake transporter (SIUT) (TC 3.A.1.21) family.</text>
</comment>
<keyword evidence="6" id="KW-1278">Translocase</keyword>
<keyword evidence="7 11" id="KW-1133">Transmembrane helix</keyword>
<dbReference type="PROSITE" id="PS00211">
    <property type="entry name" value="ABC_TRANSPORTER_1"/>
    <property type="match status" value="1"/>
</dbReference>
<feature type="region of interest" description="Disordered" evidence="10">
    <location>
        <begin position="1"/>
        <end position="27"/>
    </location>
</feature>
<evidence type="ECO:0000313" key="14">
    <source>
        <dbReference type="EMBL" id="MCF6772961.1"/>
    </source>
</evidence>
<dbReference type="InterPro" id="IPR027417">
    <property type="entry name" value="P-loop_NTPase"/>
</dbReference>
<evidence type="ECO:0000256" key="6">
    <source>
        <dbReference type="ARBA" id="ARBA00022967"/>
    </source>
</evidence>
<dbReference type="EMBL" id="JAKJKU010000001">
    <property type="protein sequence ID" value="MCF6772961.1"/>
    <property type="molecule type" value="Genomic_DNA"/>
</dbReference>
<gene>
    <name evidence="14" type="ORF">L3H44_00810</name>
</gene>
<evidence type="ECO:0000256" key="4">
    <source>
        <dbReference type="ARBA" id="ARBA00022741"/>
    </source>
</evidence>
<evidence type="ECO:0000259" key="13">
    <source>
        <dbReference type="PROSITE" id="PS50929"/>
    </source>
</evidence>
<evidence type="ECO:0000256" key="5">
    <source>
        <dbReference type="ARBA" id="ARBA00022840"/>
    </source>
</evidence>
<dbReference type="Pfam" id="PF00664">
    <property type="entry name" value="ABC_membrane"/>
    <property type="match status" value="1"/>
</dbReference>
<feature type="transmembrane region" description="Helical" evidence="11">
    <location>
        <begin position="89"/>
        <end position="113"/>
    </location>
</feature>
<feature type="transmembrane region" description="Helical" evidence="11">
    <location>
        <begin position="48"/>
        <end position="69"/>
    </location>
</feature>
<protein>
    <submittedName>
        <fullName evidence="14">ABC transporter ATP-binding protein/permease</fullName>
    </submittedName>
</protein>
<dbReference type="Gene3D" id="1.20.1560.10">
    <property type="entry name" value="ABC transporter type 1, transmembrane domain"/>
    <property type="match status" value="1"/>
</dbReference>
<evidence type="ECO:0000256" key="7">
    <source>
        <dbReference type="ARBA" id="ARBA00022989"/>
    </source>
</evidence>
<evidence type="ECO:0000259" key="12">
    <source>
        <dbReference type="PROSITE" id="PS50893"/>
    </source>
</evidence>
<keyword evidence="3 11" id="KW-0812">Transmembrane</keyword>
<dbReference type="InterPro" id="IPR003593">
    <property type="entry name" value="AAA+_ATPase"/>
</dbReference>
<reference evidence="14 15" key="1">
    <citation type="submission" date="2022-01" db="EMBL/GenBank/DDBJ databases">
        <title>Identification and Characterization of Corynebacterium sp.</title>
        <authorList>
            <person name="Luo Q."/>
            <person name="Qu P."/>
            <person name="Chen Q."/>
        </authorList>
    </citation>
    <scope>NUCLEOTIDE SEQUENCE [LARGE SCALE GENOMIC DNA]</scope>
    <source>
        <strain evidence="14 15">MC-12</strain>
    </source>
</reference>
<dbReference type="PANTHER" id="PTHR24221">
    <property type="entry name" value="ATP-BINDING CASSETTE SUB-FAMILY B"/>
    <property type="match status" value="1"/>
</dbReference>
<feature type="compositionally biased region" description="Low complexity" evidence="10">
    <location>
        <begin position="9"/>
        <end position="20"/>
    </location>
</feature>
<evidence type="ECO:0000256" key="2">
    <source>
        <dbReference type="ARBA" id="ARBA00022519"/>
    </source>
</evidence>
<keyword evidence="5 14" id="KW-0067">ATP-binding</keyword>
<dbReference type="InterPro" id="IPR036640">
    <property type="entry name" value="ABC1_TM_sf"/>
</dbReference>
<dbReference type="GeneID" id="92726405"/>
<dbReference type="PROSITE" id="PS50893">
    <property type="entry name" value="ABC_TRANSPORTER_2"/>
    <property type="match status" value="1"/>
</dbReference>
<feature type="domain" description="ABC transporter" evidence="12">
    <location>
        <begin position="379"/>
        <end position="615"/>
    </location>
</feature>
<evidence type="ECO:0000256" key="9">
    <source>
        <dbReference type="ARBA" id="ARBA00023455"/>
    </source>
</evidence>
<keyword evidence="2" id="KW-0997">Cell inner membrane</keyword>
<dbReference type="Proteomes" id="UP001200604">
    <property type="component" value="Unassembled WGS sequence"/>
</dbReference>
<comment type="caution">
    <text evidence="14">The sequence shown here is derived from an EMBL/GenBank/DDBJ whole genome shotgun (WGS) entry which is preliminary data.</text>
</comment>
<dbReference type="InterPro" id="IPR011527">
    <property type="entry name" value="ABC1_TM_dom"/>
</dbReference>